<name>A0A6L8MNP9_9BURK</name>
<proteinExistence type="inferred from homology"/>
<dbReference type="CDD" id="cd06662">
    <property type="entry name" value="SURF1"/>
    <property type="match status" value="1"/>
</dbReference>
<dbReference type="GO" id="GO:0005886">
    <property type="term" value="C:plasma membrane"/>
    <property type="evidence" value="ECO:0007669"/>
    <property type="project" value="UniProtKB-SubCell"/>
</dbReference>
<reference evidence="7 8" key="1">
    <citation type="submission" date="2019-12" db="EMBL/GenBank/DDBJ databases">
        <title>Novel species isolated from a subtropical stream in China.</title>
        <authorList>
            <person name="Lu H."/>
        </authorList>
    </citation>
    <scope>NUCLEOTIDE SEQUENCE [LARGE SCALE GENOMIC DNA]</scope>
    <source>
        <strain evidence="7 8">FT50W</strain>
    </source>
</reference>
<dbReference type="AlphaFoldDB" id="A0A6L8MNP9"/>
<feature type="transmembrane region" description="Helical" evidence="6">
    <location>
        <begin position="237"/>
        <end position="258"/>
    </location>
</feature>
<dbReference type="InterPro" id="IPR045214">
    <property type="entry name" value="Surf1/Surf4"/>
</dbReference>
<evidence type="ECO:0000313" key="7">
    <source>
        <dbReference type="EMBL" id="MYM80968.1"/>
    </source>
</evidence>
<keyword evidence="6" id="KW-1003">Cell membrane</keyword>
<evidence type="ECO:0000313" key="8">
    <source>
        <dbReference type="Proteomes" id="UP000474565"/>
    </source>
</evidence>
<dbReference type="PROSITE" id="PS50895">
    <property type="entry name" value="SURF1"/>
    <property type="match status" value="1"/>
</dbReference>
<dbReference type="Proteomes" id="UP000474565">
    <property type="component" value="Unassembled WGS sequence"/>
</dbReference>
<comment type="similarity">
    <text evidence="2 6">Belongs to the SURF1 family.</text>
</comment>
<keyword evidence="4 6" id="KW-1133">Transmembrane helix</keyword>
<feature type="transmembrane region" description="Helical" evidence="6">
    <location>
        <begin position="16"/>
        <end position="38"/>
    </location>
</feature>
<dbReference type="Pfam" id="PF02104">
    <property type="entry name" value="SURF1"/>
    <property type="match status" value="1"/>
</dbReference>
<evidence type="ECO:0000256" key="6">
    <source>
        <dbReference type="RuleBase" id="RU363076"/>
    </source>
</evidence>
<evidence type="ECO:0000256" key="1">
    <source>
        <dbReference type="ARBA" id="ARBA00004370"/>
    </source>
</evidence>
<organism evidence="7 8">
    <name type="scientific">Duganella lactea</name>
    <dbReference type="NCBI Taxonomy" id="2692173"/>
    <lineage>
        <taxon>Bacteria</taxon>
        <taxon>Pseudomonadati</taxon>
        <taxon>Pseudomonadota</taxon>
        <taxon>Betaproteobacteria</taxon>
        <taxon>Burkholderiales</taxon>
        <taxon>Oxalobacteraceae</taxon>
        <taxon>Telluria group</taxon>
        <taxon>Duganella</taxon>
    </lineage>
</organism>
<comment type="caution">
    <text evidence="7">The sequence shown here is derived from an EMBL/GenBank/DDBJ whole genome shotgun (WGS) entry which is preliminary data.</text>
</comment>
<accession>A0A6L8MNP9</accession>
<protein>
    <recommendedName>
        <fullName evidence="6">SURF1-like protein</fullName>
    </recommendedName>
</protein>
<evidence type="ECO:0000256" key="2">
    <source>
        <dbReference type="ARBA" id="ARBA00007165"/>
    </source>
</evidence>
<dbReference type="EMBL" id="WWCP01000002">
    <property type="protein sequence ID" value="MYM80968.1"/>
    <property type="molecule type" value="Genomic_DNA"/>
</dbReference>
<evidence type="ECO:0000256" key="3">
    <source>
        <dbReference type="ARBA" id="ARBA00022692"/>
    </source>
</evidence>
<dbReference type="PANTHER" id="PTHR23427">
    <property type="entry name" value="SURFEIT LOCUS PROTEIN"/>
    <property type="match status" value="1"/>
</dbReference>
<sequence length="266" mass="28563">MTDGALKRHRSRALRVILALAAGVMFAGFFALGTWQVLRLQWKLALIERVDQRVHGAPLPAPPVAQWPQLSAENDDYRRVELRGVLLDGATTQVLASLERGIGYWVVTPLCTPDGGIVMINRGFIPAGVSGWKPQPAPAAMTADACAGATASGPVVRVSGLLRMTEVAGRLRQNEPARNYWYTRDVQAIAQARGLGQAKVAPYFVDADAPTARAAGPVAGEQPTGGLTVISFVNNHLVYAITWYALALMVAAATVWVIRDARKQTS</sequence>
<keyword evidence="3 6" id="KW-0812">Transmembrane</keyword>
<evidence type="ECO:0000256" key="4">
    <source>
        <dbReference type="ARBA" id="ARBA00022989"/>
    </source>
</evidence>
<dbReference type="InterPro" id="IPR002994">
    <property type="entry name" value="Surf1/Shy1"/>
</dbReference>
<dbReference type="RefSeq" id="WP_161018295.1">
    <property type="nucleotide sequence ID" value="NZ_WWCP01000002.1"/>
</dbReference>
<comment type="subcellular location">
    <subcellularLocation>
        <location evidence="6">Cell membrane</location>
        <topology evidence="6">Multi-pass membrane protein</topology>
    </subcellularLocation>
    <subcellularLocation>
        <location evidence="1">Membrane</location>
    </subcellularLocation>
</comment>
<dbReference type="PANTHER" id="PTHR23427:SF2">
    <property type="entry name" value="SURFEIT LOCUS PROTEIN 1"/>
    <property type="match status" value="1"/>
</dbReference>
<gene>
    <name evidence="7" type="ORF">GTP44_03195</name>
</gene>
<keyword evidence="5 6" id="KW-0472">Membrane</keyword>
<evidence type="ECO:0000256" key="5">
    <source>
        <dbReference type="ARBA" id="ARBA00023136"/>
    </source>
</evidence>